<dbReference type="GO" id="GO:0008270">
    <property type="term" value="F:zinc ion binding"/>
    <property type="evidence" value="ECO:0007669"/>
    <property type="project" value="UniProtKB-KW"/>
</dbReference>
<dbReference type="GO" id="GO:0005634">
    <property type="term" value="C:nucleus"/>
    <property type="evidence" value="ECO:0007669"/>
    <property type="project" value="UniProtKB-SubCell"/>
</dbReference>
<name>A0A1B6KWB8_9HEMI</name>
<evidence type="ECO:0000313" key="7">
    <source>
        <dbReference type="EMBL" id="JAT15691.1"/>
    </source>
</evidence>
<comment type="subcellular location">
    <subcellularLocation>
        <location evidence="1">Nucleus</location>
    </subcellularLocation>
</comment>
<keyword evidence="3" id="KW-0677">Repeat</keyword>
<evidence type="ECO:0000256" key="3">
    <source>
        <dbReference type="ARBA" id="ARBA00022737"/>
    </source>
</evidence>
<proteinExistence type="predicted"/>
<evidence type="ECO:0000256" key="4">
    <source>
        <dbReference type="ARBA" id="ARBA00022771"/>
    </source>
</evidence>
<evidence type="ECO:0000256" key="1">
    <source>
        <dbReference type="ARBA" id="ARBA00004123"/>
    </source>
</evidence>
<protein>
    <submittedName>
        <fullName evidence="7">Uncharacterized protein</fullName>
    </submittedName>
</protein>
<evidence type="ECO:0000256" key="2">
    <source>
        <dbReference type="ARBA" id="ARBA00022723"/>
    </source>
</evidence>
<reference evidence="7" key="1">
    <citation type="submission" date="2015-11" db="EMBL/GenBank/DDBJ databases">
        <title>De novo transcriptome assembly of four potential Pierce s Disease insect vectors from Arizona vineyards.</title>
        <authorList>
            <person name="Tassone E.E."/>
        </authorList>
    </citation>
    <scope>NUCLEOTIDE SEQUENCE</scope>
</reference>
<dbReference type="AlphaFoldDB" id="A0A1B6KWB8"/>
<accession>A0A1B6KWB8</accession>
<evidence type="ECO:0000256" key="6">
    <source>
        <dbReference type="ARBA" id="ARBA00023242"/>
    </source>
</evidence>
<keyword evidence="5" id="KW-0862">Zinc</keyword>
<keyword evidence="2" id="KW-0479">Metal-binding</keyword>
<keyword evidence="6" id="KW-0539">Nucleus</keyword>
<dbReference type="InterPro" id="IPR050888">
    <property type="entry name" value="ZnF_C2H2-type_TF"/>
</dbReference>
<keyword evidence="4" id="KW-0863">Zinc-finger</keyword>
<dbReference type="EMBL" id="GEBQ01024286">
    <property type="protein sequence ID" value="JAT15691.1"/>
    <property type="molecule type" value="Transcribed_RNA"/>
</dbReference>
<sequence length="673" mass="78707">MASKNIVHCLLGTFGKIPERIKENAKFFSYNSEYDDFICRPCDRIVKKVSNDISTTKNFNQHLLSYTHKNNVVPSSEIWINLRAIFQGKIPQVVMNNFHLLNMVDGTYKCAICDKTLTVSQDRSTTETTFSYHLLSEGHEYNLKAYREVIIELEEFYGGIPVFVLNNSQFLSKNGCDYFCNICDKHIAVHPSDLDETENSFRKHLHSLKHMRNAKENKAFSLYPKLKKIFKSLPNYMLRNVEYISVNGPNFFCSLCCQNIKSNSYDSYETEQNFKLHMSSLDHEENLDNRRDPSNDVFNTLQELFETFPDVVLKNLKYLSVNGDDFYCNICKETIEEYEEDTNVTRGNLISHFESDHKNNVEIEWNRQSELIDELGDVFGNIPELIRDNLKYIEFLGGKNFSCTLCERTMEAKYSGDYEDNTSITEENFVKHLTSSKHQEKLELIEECNKDVENDLEELFSPVPQFIVNNLEHINYEDGDENFNCYLCDKTIAIVSGTKKAELTEQNFRSHLLSSGHMAKLKQKANIEMVAIDQLEVIFHKVPNFILNNLEYLEDESDHFLCTLCDVQIKRRSSRSTEQMFRQHLFGALHKSNVMEEEQDSDLAMQRLDFSFWRLPEFLLRNIDFLSTYGDGDLFCLLCQEILCIDEDDLEETKWNLRCHMESEKHQHNFKNI</sequence>
<gene>
    <name evidence="7" type="ORF">g.30880</name>
</gene>
<evidence type="ECO:0000256" key="5">
    <source>
        <dbReference type="ARBA" id="ARBA00022833"/>
    </source>
</evidence>
<dbReference type="PANTHER" id="PTHR24406">
    <property type="entry name" value="TRANSCRIPTIONAL REPRESSOR CTCFL-RELATED"/>
    <property type="match status" value="1"/>
</dbReference>
<organism evidence="7">
    <name type="scientific">Graphocephala atropunctata</name>
    <dbReference type="NCBI Taxonomy" id="36148"/>
    <lineage>
        <taxon>Eukaryota</taxon>
        <taxon>Metazoa</taxon>
        <taxon>Ecdysozoa</taxon>
        <taxon>Arthropoda</taxon>
        <taxon>Hexapoda</taxon>
        <taxon>Insecta</taxon>
        <taxon>Pterygota</taxon>
        <taxon>Neoptera</taxon>
        <taxon>Paraneoptera</taxon>
        <taxon>Hemiptera</taxon>
        <taxon>Auchenorrhyncha</taxon>
        <taxon>Membracoidea</taxon>
        <taxon>Cicadellidae</taxon>
        <taxon>Cicadellinae</taxon>
        <taxon>Cicadellini</taxon>
        <taxon>Graphocephala</taxon>
    </lineage>
</organism>